<accession>A0A2U3QEI5</accession>
<dbReference type="Proteomes" id="UP000245125">
    <property type="component" value="Unassembled WGS sequence"/>
</dbReference>
<proteinExistence type="predicted"/>
<name>A0A2U3QEI5_9BACT</name>
<gene>
    <name evidence="2" type="ORF">NBG4_120049</name>
</gene>
<protein>
    <recommendedName>
        <fullName evidence="4">Rubrerythrin diiron-binding domain-containing protein</fullName>
    </recommendedName>
</protein>
<evidence type="ECO:0000313" key="3">
    <source>
        <dbReference type="Proteomes" id="UP000245125"/>
    </source>
</evidence>
<dbReference type="OrthoDB" id="129049at2"/>
<feature type="region of interest" description="Disordered" evidence="1">
    <location>
        <begin position="1"/>
        <end position="21"/>
    </location>
</feature>
<reference evidence="3" key="1">
    <citation type="submission" date="2018-03" db="EMBL/GenBank/DDBJ databases">
        <authorList>
            <person name="Zecchin S."/>
        </authorList>
    </citation>
    <scope>NUCLEOTIDE SEQUENCE [LARGE SCALE GENOMIC DNA]</scope>
</reference>
<dbReference type="SUPFAM" id="SSF47240">
    <property type="entry name" value="Ferritin-like"/>
    <property type="match status" value="1"/>
</dbReference>
<evidence type="ECO:0000256" key="1">
    <source>
        <dbReference type="SAM" id="MobiDB-lite"/>
    </source>
</evidence>
<evidence type="ECO:0000313" key="2">
    <source>
        <dbReference type="EMBL" id="SPP99842.1"/>
    </source>
</evidence>
<evidence type="ECO:0008006" key="4">
    <source>
        <dbReference type="Google" id="ProtNLM"/>
    </source>
</evidence>
<organism evidence="2 3">
    <name type="scientific">Candidatus Sulfobium mesophilum</name>
    <dbReference type="NCBI Taxonomy" id="2016548"/>
    <lineage>
        <taxon>Bacteria</taxon>
        <taxon>Pseudomonadati</taxon>
        <taxon>Nitrospirota</taxon>
        <taxon>Nitrospiria</taxon>
        <taxon>Nitrospirales</taxon>
        <taxon>Nitrospiraceae</taxon>
        <taxon>Candidatus Sulfobium</taxon>
    </lineage>
</organism>
<dbReference type="EMBL" id="OUUY01000024">
    <property type="protein sequence ID" value="SPP99842.1"/>
    <property type="molecule type" value="Genomic_DNA"/>
</dbReference>
<keyword evidence="3" id="KW-1185">Reference proteome</keyword>
<dbReference type="InterPro" id="IPR009078">
    <property type="entry name" value="Ferritin-like_SF"/>
</dbReference>
<sequence length="158" mass="18240">MAERAPAKKNKSEKSRRKPAELSKEFLATIKEWQRLEDETIRFSEELLKKTSNRLIKMTMEMIKSDSQKHKAMQQMLIDSITKEPFVLSPDDLNALGSGLNKHITAEAKSLQLAEEALENSELFVTRYVLSYLIADEHKHHNLLSRLEDLKRATVFVT</sequence>
<dbReference type="AlphaFoldDB" id="A0A2U3QEI5"/>